<sequence>MSFSSGGRGDDDENRVFVNFNHESTSLVVGTRNRFRLYNIKDVDNLELLYEDDSDYTVIAERLFSSSLLAIVSLSSPRKLRVCHYKKRTEITSFSYTNTILAVKLNRLRLIVCLEDSIFIYNITDLKFIHSIRQTQRNPNGIIALAPSNEQCYLAYPAKQDKGEVNIFDAHKLDNKLTITAHDNPLVSLTFDTQGTKLATASDRGTVIRVFDTSTGDCIYEFRRGYARCVSIYSLSFSPDSQFLCASSNTETVHIFKLNETQPQDDNLAVMFKSYVKKICQTAGYFDSVADMMNQWRSFATVKLPLVNPGSRTICSISYSNQRSNVLIATTDGYLYVYDLNLNDGGDCTLIRQHRLIDDLPDDNDGQRSASLSSTSTTTATMSTTNTTKTTSSSHHLIQSPSSSSSSPLDR</sequence>
<dbReference type="InterPro" id="IPR001680">
    <property type="entry name" value="WD40_rpt"/>
</dbReference>
<dbReference type="FunCoup" id="A0A6P6YKE3">
    <property type="interactions" value="1360"/>
</dbReference>
<dbReference type="PANTHER" id="PTHR11227">
    <property type="entry name" value="WD-REPEAT PROTEIN INTERACTING WITH PHOSPHOINOSIDES WIPI -RELATED"/>
    <property type="match status" value="1"/>
</dbReference>
<accession>A0A6P6YKE3</accession>
<keyword evidence="5" id="KW-1185">Reference proteome</keyword>
<dbReference type="CTD" id="38913"/>
<dbReference type="SMART" id="SM00320">
    <property type="entry name" value="WD40"/>
    <property type="match status" value="4"/>
</dbReference>
<dbReference type="Proteomes" id="UP000515146">
    <property type="component" value="Unplaced"/>
</dbReference>
<dbReference type="OMA" id="NIAILEM"/>
<dbReference type="AlphaFoldDB" id="A0A6P6YKE3"/>
<evidence type="ECO:0000256" key="2">
    <source>
        <dbReference type="ARBA" id="ARBA00022737"/>
    </source>
</evidence>
<reference evidence="6" key="1">
    <citation type="submission" date="2025-08" db="UniProtKB">
        <authorList>
            <consortium name="RefSeq"/>
        </authorList>
    </citation>
    <scope>IDENTIFICATION</scope>
    <source>
        <strain evidence="6">Airmid</strain>
    </source>
</reference>
<organism evidence="5 6">
    <name type="scientific">Dermatophagoides pteronyssinus</name>
    <name type="common">European house dust mite</name>
    <dbReference type="NCBI Taxonomy" id="6956"/>
    <lineage>
        <taxon>Eukaryota</taxon>
        <taxon>Metazoa</taxon>
        <taxon>Ecdysozoa</taxon>
        <taxon>Arthropoda</taxon>
        <taxon>Chelicerata</taxon>
        <taxon>Arachnida</taxon>
        <taxon>Acari</taxon>
        <taxon>Acariformes</taxon>
        <taxon>Sarcoptiformes</taxon>
        <taxon>Astigmata</taxon>
        <taxon>Psoroptidia</taxon>
        <taxon>Analgoidea</taxon>
        <taxon>Pyroglyphidae</taxon>
        <taxon>Dermatophagoidinae</taxon>
        <taxon>Dermatophagoides</taxon>
    </lineage>
</organism>
<dbReference type="KEGG" id="dpte:113798835"/>
<keyword evidence="3" id="KW-0072">Autophagy</keyword>
<dbReference type="Gene3D" id="2.130.10.10">
    <property type="entry name" value="YVTN repeat-like/Quinoprotein amine dehydrogenase"/>
    <property type="match status" value="1"/>
</dbReference>
<dbReference type="SUPFAM" id="SSF50978">
    <property type="entry name" value="WD40 repeat-like"/>
    <property type="match status" value="1"/>
</dbReference>
<dbReference type="RefSeq" id="XP_027205226.1">
    <property type="nucleotide sequence ID" value="XM_027349425.1"/>
</dbReference>
<dbReference type="GO" id="GO:0006914">
    <property type="term" value="P:autophagy"/>
    <property type="evidence" value="ECO:0007669"/>
    <property type="project" value="UniProtKB-KW"/>
</dbReference>
<keyword evidence="2" id="KW-0677">Repeat</keyword>
<dbReference type="OrthoDB" id="1667587at2759"/>
<evidence type="ECO:0000313" key="6">
    <source>
        <dbReference type="RefSeq" id="XP_027205226.1"/>
    </source>
</evidence>
<dbReference type="Pfam" id="PF21032">
    <property type="entry name" value="PROPPIN"/>
    <property type="match status" value="1"/>
</dbReference>
<dbReference type="GO" id="GO:0005737">
    <property type="term" value="C:cytoplasm"/>
    <property type="evidence" value="ECO:0007669"/>
    <property type="project" value="UniProtKB-ARBA"/>
</dbReference>
<evidence type="ECO:0000256" key="1">
    <source>
        <dbReference type="ARBA" id="ARBA00022574"/>
    </source>
</evidence>
<comment type="similarity">
    <text evidence="4">Belongs to the WD repeat PROPPIN family.</text>
</comment>
<dbReference type="InterPro" id="IPR048720">
    <property type="entry name" value="PROPPIN"/>
</dbReference>
<evidence type="ECO:0000313" key="5">
    <source>
        <dbReference type="Proteomes" id="UP000515146"/>
    </source>
</evidence>
<name>A0A6P6YKE3_DERPT</name>
<evidence type="ECO:0000256" key="4">
    <source>
        <dbReference type="ARBA" id="ARBA00025740"/>
    </source>
</evidence>
<dbReference type="InterPro" id="IPR036322">
    <property type="entry name" value="WD40_repeat_dom_sf"/>
</dbReference>
<gene>
    <name evidence="6" type="primary">LOC113798835</name>
</gene>
<protein>
    <submittedName>
        <fullName evidence="6">WD repeat domain phosphoinositide-interacting protein 2-like</fullName>
    </submittedName>
</protein>
<keyword evidence="1" id="KW-0853">WD repeat</keyword>
<dbReference type="InterPro" id="IPR015943">
    <property type="entry name" value="WD40/YVTN_repeat-like_dom_sf"/>
</dbReference>
<dbReference type="InParanoid" id="A0A6P6YKE3"/>
<proteinExistence type="inferred from homology"/>
<evidence type="ECO:0000256" key="3">
    <source>
        <dbReference type="ARBA" id="ARBA00023006"/>
    </source>
</evidence>